<protein>
    <submittedName>
        <fullName evidence="1">Uncharacterized protein</fullName>
    </submittedName>
</protein>
<reference evidence="1 2" key="1">
    <citation type="submission" date="2014-05" db="EMBL/GenBank/DDBJ databases">
        <title>Complete genome sequence of the Streptomyces mutabilis TRM45540.</title>
        <authorList>
            <person name="Luo X."/>
            <person name="Zhang L."/>
        </authorList>
    </citation>
    <scope>NUCLEOTIDE SEQUENCE [LARGE SCALE GENOMIC DNA]</scope>
    <source>
        <strain evidence="1 2">TRM45540</strain>
    </source>
</reference>
<dbReference type="RefSeq" id="WP_043385975.1">
    <property type="nucleotide sequence ID" value="NZ_KN039950.1"/>
</dbReference>
<evidence type="ECO:0000313" key="1">
    <source>
        <dbReference type="EMBL" id="KFG71468.1"/>
    </source>
</evidence>
<keyword evidence="2" id="KW-1185">Reference proteome</keyword>
<evidence type="ECO:0000313" key="2">
    <source>
        <dbReference type="Proteomes" id="UP000029095"/>
    </source>
</evidence>
<comment type="caution">
    <text evidence="1">The sequence shown here is derived from an EMBL/GenBank/DDBJ whole genome shotgun (WGS) entry which is preliminary data.</text>
</comment>
<dbReference type="HOGENOM" id="CLU_2439539_0_0_11"/>
<gene>
    <name evidence="1" type="ORF">FM21_35010</name>
</gene>
<sequence length="90" mass="10419">MATKKDLNQLRKKAEKQGFRFIETKSSHYKVFLVVSEATATQEEVLKFVTTMPSTPSEYRGLKNAKADLKRFGFVYETERKGKPKPQHTH</sequence>
<dbReference type="Proteomes" id="UP000029095">
    <property type="component" value="Unassembled WGS sequence"/>
</dbReference>
<dbReference type="EMBL" id="JNFQ01000007">
    <property type="protein sequence ID" value="KFG71468.1"/>
    <property type="molecule type" value="Genomic_DNA"/>
</dbReference>
<accession>A0A086MRF0</accession>
<organism evidence="1 2">
    <name type="scientific">Streptomyces mutabilis</name>
    <dbReference type="NCBI Taxonomy" id="67332"/>
    <lineage>
        <taxon>Bacteria</taxon>
        <taxon>Bacillati</taxon>
        <taxon>Actinomycetota</taxon>
        <taxon>Actinomycetes</taxon>
        <taxon>Kitasatosporales</taxon>
        <taxon>Streptomycetaceae</taxon>
        <taxon>Streptomyces</taxon>
    </lineage>
</organism>
<dbReference type="AlphaFoldDB" id="A0A086MRF0"/>
<proteinExistence type="predicted"/>
<name>A0A086MRF0_9ACTN</name>